<dbReference type="SUPFAM" id="SSF48179">
    <property type="entry name" value="6-phosphogluconate dehydrogenase C-terminal domain-like"/>
    <property type="match status" value="1"/>
</dbReference>
<dbReference type="AlphaFoldDB" id="I7Z759"/>
<dbReference type="Proteomes" id="UP000003704">
    <property type="component" value="Unassembled WGS sequence"/>
</dbReference>
<name>I7Z759_9GAMM</name>
<dbReference type="PANTHER" id="PTHR21363">
    <property type="entry name" value="PREPHENATE DEHYDROGENASE"/>
    <property type="match status" value="1"/>
</dbReference>
<dbReference type="Pfam" id="PF20463">
    <property type="entry name" value="PDH_C"/>
    <property type="match status" value="1"/>
</dbReference>
<dbReference type="RefSeq" id="WP_007186989.1">
    <property type="nucleotide sequence ID" value="NZ_AKGD01000004.1"/>
</dbReference>
<comment type="caution">
    <text evidence="3">The sequence shown here is derived from an EMBL/GenBank/DDBJ whole genome shotgun (WGS) entry which is preliminary data.</text>
</comment>
<dbReference type="InterPro" id="IPR008927">
    <property type="entry name" value="6-PGluconate_DH-like_C_sf"/>
</dbReference>
<proteinExistence type="predicted"/>
<evidence type="ECO:0000313" key="4">
    <source>
        <dbReference type="Proteomes" id="UP000003704"/>
    </source>
</evidence>
<dbReference type="InterPro" id="IPR050812">
    <property type="entry name" value="Preph/Arog_dehydrog"/>
</dbReference>
<dbReference type="GO" id="GO:0004665">
    <property type="term" value="F:prephenate dehydrogenase (NADP+) activity"/>
    <property type="evidence" value="ECO:0007669"/>
    <property type="project" value="InterPro"/>
</dbReference>
<accession>I7Z759</accession>
<dbReference type="InterPro" id="IPR036291">
    <property type="entry name" value="NAD(P)-bd_dom_sf"/>
</dbReference>
<dbReference type="InterPro" id="IPR003099">
    <property type="entry name" value="Prephen_DH"/>
</dbReference>
<dbReference type="Gene3D" id="1.10.3660.10">
    <property type="entry name" value="6-phosphogluconate dehydrogenase C-terminal like domain"/>
    <property type="match status" value="1"/>
</dbReference>
<dbReference type="GO" id="GO:0006571">
    <property type="term" value="P:tyrosine biosynthetic process"/>
    <property type="evidence" value="ECO:0007669"/>
    <property type="project" value="InterPro"/>
</dbReference>
<feature type="domain" description="Prephenate/arogenate dehydrogenase" evidence="2">
    <location>
        <begin position="4"/>
        <end position="289"/>
    </location>
</feature>
<dbReference type="FunFam" id="3.40.50.720:FF:000208">
    <property type="entry name" value="Prephenate dehydrogenase"/>
    <property type="match status" value="1"/>
</dbReference>
<dbReference type="PANTHER" id="PTHR21363:SF0">
    <property type="entry name" value="PREPHENATE DEHYDROGENASE [NADP(+)]"/>
    <property type="match status" value="1"/>
</dbReference>
<evidence type="ECO:0000256" key="1">
    <source>
        <dbReference type="ARBA" id="ARBA00023002"/>
    </source>
</evidence>
<dbReference type="InterPro" id="IPR046826">
    <property type="entry name" value="PDH_N"/>
</dbReference>
<dbReference type="GO" id="GO:0008977">
    <property type="term" value="F:prephenate dehydrogenase (NAD+) activity"/>
    <property type="evidence" value="ECO:0007669"/>
    <property type="project" value="InterPro"/>
</dbReference>
<dbReference type="InterPro" id="IPR046825">
    <property type="entry name" value="PDH_C"/>
</dbReference>
<dbReference type="GO" id="GO:0070403">
    <property type="term" value="F:NAD+ binding"/>
    <property type="evidence" value="ECO:0007669"/>
    <property type="project" value="InterPro"/>
</dbReference>
<keyword evidence="1" id="KW-0560">Oxidoreductase</keyword>
<dbReference type="Gene3D" id="3.40.50.720">
    <property type="entry name" value="NAD(P)-binding Rossmann-like Domain"/>
    <property type="match status" value="1"/>
</dbReference>
<gene>
    <name evidence="3" type="ORF">WQQ_40540</name>
</gene>
<evidence type="ECO:0000259" key="2">
    <source>
        <dbReference type="PROSITE" id="PS51176"/>
    </source>
</evidence>
<dbReference type="SUPFAM" id="SSF51735">
    <property type="entry name" value="NAD(P)-binding Rossmann-fold domains"/>
    <property type="match status" value="1"/>
</dbReference>
<organism evidence="3 4">
    <name type="scientific">Hydrocarboniphaga effusa AP103</name>
    <dbReference type="NCBI Taxonomy" id="1172194"/>
    <lineage>
        <taxon>Bacteria</taxon>
        <taxon>Pseudomonadati</taxon>
        <taxon>Pseudomonadota</taxon>
        <taxon>Gammaproteobacteria</taxon>
        <taxon>Nevskiales</taxon>
        <taxon>Nevskiaceae</taxon>
        <taxon>Hydrocarboniphaga</taxon>
    </lineage>
</organism>
<dbReference type="EMBL" id="AKGD01000004">
    <property type="protein sequence ID" value="EIT67619.1"/>
    <property type="molecule type" value="Genomic_DNA"/>
</dbReference>
<evidence type="ECO:0000313" key="3">
    <source>
        <dbReference type="EMBL" id="EIT67619.1"/>
    </source>
</evidence>
<keyword evidence="4" id="KW-1185">Reference proteome</keyword>
<dbReference type="PATRIC" id="fig|1172194.4.peg.3938"/>
<dbReference type="STRING" id="1172194.WQQ_40540"/>
<dbReference type="OrthoDB" id="9809920at2"/>
<dbReference type="PROSITE" id="PS51176">
    <property type="entry name" value="PDH_ADH"/>
    <property type="match status" value="1"/>
</dbReference>
<protein>
    <recommendedName>
        <fullName evidence="2">Prephenate/arogenate dehydrogenase domain-containing protein</fullName>
    </recommendedName>
</protein>
<sequence length="289" mass="30645">MLAKRLAVIGLGLIGGSVARSLRASGAVGSIVGFDPDARQRTAAVELGVIDVAADSASSAVAEADLVIVAVPVLHTAEAFAAIAPALPANCVVTDVGSTKQSVLADVRRVFGELPGWYVPGHPIAGTEKSGVANSLEGLFRKHRVILTPHAQQAPEALAKVRALWELCGARVVEMEPSLHDEIFAATSHLPHLLAYSFVDTLAGIDRSGQIFSNAGGGFRDFTRIASSSPQMWHDIVRANAASVSTILAKQIAELQAMQAMIDGGRWDELKTVFERARNAREHYLTQIE</sequence>
<reference evidence="3 4" key="1">
    <citation type="journal article" date="2012" name="J. Bacteriol.">
        <title>Genome Sequence of n-Alkane-Degrading Hydrocarboniphaga effusa Strain AP103T (ATCC BAA-332T).</title>
        <authorList>
            <person name="Chang H.K."/>
            <person name="Zylstra G.J."/>
            <person name="Chae J.C."/>
        </authorList>
    </citation>
    <scope>NUCLEOTIDE SEQUENCE [LARGE SCALE GENOMIC DNA]</scope>
    <source>
        <strain evidence="3 4">AP103</strain>
    </source>
</reference>
<dbReference type="Pfam" id="PF02153">
    <property type="entry name" value="PDH_N"/>
    <property type="match status" value="1"/>
</dbReference>